<evidence type="ECO:0000313" key="2">
    <source>
        <dbReference type="Proteomes" id="UP001138540"/>
    </source>
</evidence>
<sequence>MNRPLIISDCDEVLMHMVVPFRAWLDELHGIHFSFSEGFERALRHKDSGDPVERARIWTLLNDFFQTEMHRQTPISGAVATMARLAQRAHIVIVTNIGEELAAARADQIHRHGLPYRVIGNRGGKGPAVAKLIEETGAPLTLFIDDLANNHASVAQDAPQCWRLHFVGEPEMAPHVDVAHEAHARIDDWNEAERWINARLEEFEAVAEDLRHT</sequence>
<reference evidence="1 2" key="1">
    <citation type="submission" date="2020-08" db="EMBL/GenBank/DDBJ databases">
        <title>Exploring microbial biodiversity for novel pathways involved in the catabolism of aromatic compounds derived from lignin.</title>
        <authorList>
            <person name="Elkins J."/>
        </authorList>
    </citation>
    <scope>NUCLEOTIDE SEQUENCE [LARGE SCALE GENOMIC DNA]</scope>
    <source>
        <strain evidence="1 2">B1D3A</strain>
    </source>
</reference>
<comment type="caution">
    <text evidence="1">The sequence shown here is derived from an EMBL/GenBank/DDBJ whole genome shotgun (WGS) entry which is preliminary data.</text>
</comment>
<accession>A0ABR6NKM5</accession>
<proteinExistence type="predicted"/>
<dbReference type="Proteomes" id="UP001138540">
    <property type="component" value="Unassembled WGS sequence"/>
</dbReference>
<evidence type="ECO:0000313" key="1">
    <source>
        <dbReference type="EMBL" id="MBB5987827.1"/>
    </source>
</evidence>
<dbReference type="EMBL" id="JACHKA010000001">
    <property type="protein sequence ID" value="MBB5987827.1"/>
    <property type="molecule type" value="Genomic_DNA"/>
</dbReference>
<dbReference type="RefSeq" id="WP_184156490.1">
    <property type="nucleotide sequence ID" value="NZ_JACHKA010000001.1"/>
</dbReference>
<dbReference type="InterPro" id="IPR036412">
    <property type="entry name" value="HAD-like_sf"/>
</dbReference>
<keyword evidence="2" id="KW-1185">Reference proteome</keyword>
<dbReference type="SUPFAM" id="SSF56784">
    <property type="entry name" value="HAD-like"/>
    <property type="match status" value="1"/>
</dbReference>
<evidence type="ECO:0008006" key="3">
    <source>
        <dbReference type="Google" id="ProtNLM"/>
    </source>
</evidence>
<gene>
    <name evidence="1" type="ORF">HNP60_003801</name>
</gene>
<name>A0ABR6NKM5_9SPHN</name>
<protein>
    <recommendedName>
        <fullName evidence="3">HAD family hydrolase</fullName>
    </recommendedName>
</protein>
<organism evidence="1 2">
    <name type="scientific">Sphingobium lignivorans</name>
    <dbReference type="NCBI Taxonomy" id="2735886"/>
    <lineage>
        <taxon>Bacteria</taxon>
        <taxon>Pseudomonadati</taxon>
        <taxon>Pseudomonadota</taxon>
        <taxon>Alphaproteobacteria</taxon>
        <taxon>Sphingomonadales</taxon>
        <taxon>Sphingomonadaceae</taxon>
        <taxon>Sphingobium</taxon>
    </lineage>
</organism>